<dbReference type="Pfam" id="PF01545">
    <property type="entry name" value="Cation_efflux"/>
    <property type="match status" value="1"/>
</dbReference>
<dbReference type="RefSeq" id="WP_382423054.1">
    <property type="nucleotide sequence ID" value="NZ_JBHSCW010000008.1"/>
</dbReference>
<feature type="transmembrane region" description="Helical" evidence="6">
    <location>
        <begin position="126"/>
        <end position="148"/>
    </location>
</feature>
<keyword evidence="3" id="KW-0406">Ion transport</keyword>
<protein>
    <submittedName>
        <fullName evidence="8">Cation transporter</fullName>
    </submittedName>
</protein>
<evidence type="ECO:0000256" key="4">
    <source>
        <dbReference type="ARBA" id="ARBA00022989"/>
    </source>
</evidence>
<organism evidence="8 9">
    <name type="scientific">Fodinicurvata halophila</name>
    <dbReference type="NCBI Taxonomy" id="1419723"/>
    <lineage>
        <taxon>Bacteria</taxon>
        <taxon>Pseudomonadati</taxon>
        <taxon>Pseudomonadota</taxon>
        <taxon>Alphaproteobacteria</taxon>
        <taxon>Rhodospirillales</taxon>
        <taxon>Rhodovibrionaceae</taxon>
        <taxon>Fodinicurvata</taxon>
    </lineage>
</organism>
<dbReference type="EMBL" id="JBHSCW010000008">
    <property type="protein sequence ID" value="MFC4352694.1"/>
    <property type="molecule type" value="Genomic_DNA"/>
</dbReference>
<dbReference type="PANTHER" id="PTHR11562:SF17">
    <property type="entry name" value="RE54080P-RELATED"/>
    <property type="match status" value="1"/>
</dbReference>
<proteinExistence type="predicted"/>
<reference evidence="9" key="1">
    <citation type="journal article" date="2019" name="Int. J. Syst. Evol. Microbiol.">
        <title>The Global Catalogue of Microorganisms (GCM) 10K type strain sequencing project: providing services to taxonomists for standard genome sequencing and annotation.</title>
        <authorList>
            <consortium name="The Broad Institute Genomics Platform"/>
            <consortium name="The Broad Institute Genome Sequencing Center for Infectious Disease"/>
            <person name="Wu L."/>
            <person name="Ma J."/>
        </authorList>
    </citation>
    <scope>NUCLEOTIDE SEQUENCE [LARGE SCALE GENOMIC DNA]</scope>
    <source>
        <strain evidence="9">CECT 8472</strain>
    </source>
</reference>
<keyword evidence="3" id="KW-0864">Zinc transport</keyword>
<keyword evidence="3" id="KW-0862">Zinc</keyword>
<dbReference type="SUPFAM" id="SSF161111">
    <property type="entry name" value="Cation efflux protein transmembrane domain-like"/>
    <property type="match status" value="1"/>
</dbReference>
<evidence type="ECO:0000256" key="2">
    <source>
        <dbReference type="ARBA" id="ARBA00022692"/>
    </source>
</evidence>
<dbReference type="InterPro" id="IPR058533">
    <property type="entry name" value="Cation_efflux_TM"/>
</dbReference>
<feature type="transmembrane region" description="Helical" evidence="6">
    <location>
        <begin position="101"/>
        <end position="120"/>
    </location>
</feature>
<accession>A0ABV8UNJ8</accession>
<feature type="transmembrane region" description="Helical" evidence="6">
    <location>
        <begin position="71"/>
        <end position="89"/>
    </location>
</feature>
<feature type="transmembrane region" description="Helical" evidence="6">
    <location>
        <begin position="168"/>
        <end position="185"/>
    </location>
</feature>
<keyword evidence="3" id="KW-0813">Transport</keyword>
<evidence type="ECO:0000313" key="9">
    <source>
        <dbReference type="Proteomes" id="UP001595799"/>
    </source>
</evidence>
<dbReference type="Proteomes" id="UP001595799">
    <property type="component" value="Unassembled WGS sequence"/>
</dbReference>
<dbReference type="PANTHER" id="PTHR11562">
    <property type="entry name" value="CATION EFFLUX PROTEIN/ ZINC TRANSPORTER"/>
    <property type="match status" value="1"/>
</dbReference>
<keyword evidence="2 6" id="KW-0812">Transmembrane</keyword>
<feature type="domain" description="Cation efflux protein transmembrane" evidence="7">
    <location>
        <begin position="39"/>
        <end position="213"/>
    </location>
</feature>
<feature type="transmembrane region" description="Helical" evidence="6">
    <location>
        <begin position="37"/>
        <end position="65"/>
    </location>
</feature>
<evidence type="ECO:0000256" key="1">
    <source>
        <dbReference type="ARBA" id="ARBA00004141"/>
    </source>
</evidence>
<name>A0ABV8UNJ8_9PROT</name>
<keyword evidence="4 6" id="KW-1133">Transmembrane helix</keyword>
<evidence type="ECO:0000256" key="5">
    <source>
        <dbReference type="ARBA" id="ARBA00023136"/>
    </source>
</evidence>
<evidence type="ECO:0000256" key="3">
    <source>
        <dbReference type="ARBA" id="ARBA00022906"/>
    </source>
</evidence>
<comment type="caution">
    <text evidence="8">The sequence shown here is derived from an EMBL/GenBank/DDBJ whole genome shotgun (WGS) entry which is preliminary data.</text>
</comment>
<dbReference type="Gene3D" id="1.20.1510.10">
    <property type="entry name" value="Cation efflux protein transmembrane domain"/>
    <property type="match status" value="1"/>
</dbReference>
<keyword evidence="5 6" id="KW-0472">Membrane</keyword>
<sequence length="238" mass="24724">MRSRLHGGALEKGRSDMAGCCHHETAFDGNSKAFRRVLWTVLGLNGVMFAVELVAGVAAGSLALLADAGDFLGDTFTYAISLAVLGSALRVRAGAALFKAFTLAALGLFILGAALYRVFVLGTPDAMTMGTVGIVALLVNLFCALLLFRFRDGDANVRSVWLCSRNDAIGNGAVLLAASGVWASGTPWPDLAVGGLMGAIFLSSAVSILRQALGEWRRVDSGDQAGTPKGSSISEEKA</sequence>
<evidence type="ECO:0000259" key="7">
    <source>
        <dbReference type="Pfam" id="PF01545"/>
    </source>
</evidence>
<gene>
    <name evidence="8" type="ORF">ACFOW6_14175</name>
</gene>
<evidence type="ECO:0000313" key="8">
    <source>
        <dbReference type="EMBL" id="MFC4352694.1"/>
    </source>
</evidence>
<feature type="transmembrane region" description="Helical" evidence="6">
    <location>
        <begin position="191"/>
        <end position="209"/>
    </location>
</feature>
<keyword evidence="9" id="KW-1185">Reference proteome</keyword>
<dbReference type="InterPro" id="IPR050681">
    <property type="entry name" value="CDF/SLC30A"/>
</dbReference>
<comment type="subcellular location">
    <subcellularLocation>
        <location evidence="1">Membrane</location>
        <topology evidence="1">Multi-pass membrane protein</topology>
    </subcellularLocation>
</comment>
<evidence type="ECO:0000256" key="6">
    <source>
        <dbReference type="SAM" id="Phobius"/>
    </source>
</evidence>
<dbReference type="InterPro" id="IPR027469">
    <property type="entry name" value="Cation_efflux_TMD_sf"/>
</dbReference>